<dbReference type="InterPro" id="IPR000375">
    <property type="entry name" value="Dynamin_stalk"/>
</dbReference>
<dbReference type="Proteomes" id="UP000319257">
    <property type="component" value="Unassembled WGS sequence"/>
</dbReference>
<organism evidence="7 8">
    <name type="scientific">Thyridium curvatum</name>
    <dbReference type="NCBI Taxonomy" id="1093900"/>
    <lineage>
        <taxon>Eukaryota</taxon>
        <taxon>Fungi</taxon>
        <taxon>Dikarya</taxon>
        <taxon>Ascomycota</taxon>
        <taxon>Pezizomycotina</taxon>
        <taxon>Sordariomycetes</taxon>
        <taxon>Sordariomycetidae</taxon>
        <taxon>Thyridiales</taxon>
        <taxon>Thyridiaceae</taxon>
        <taxon>Thyridium</taxon>
    </lineage>
</organism>
<proteinExistence type="predicted"/>
<feature type="region of interest" description="Disordered" evidence="4">
    <location>
        <begin position="674"/>
        <end position="718"/>
    </location>
</feature>
<dbReference type="Pfam" id="PF01031">
    <property type="entry name" value="Dynamin_M"/>
    <property type="match status" value="1"/>
</dbReference>
<dbReference type="GO" id="GO:0016020">
    <property type="term" value="C:membrane"/>
    <property type="evidence" value="ECO:0007669"/>
    <property type="project" value="TreeGrafter"/>
</dbReference>
<comment type="caution">
    <text evidence="7">The sequence shown here is derived from an EMBL/GenBank/DDBJ whole genome shotgun (WGS) entry which is preliminary data.</text>
</comment>
<dbReference type="GO" id="GO:0003924">
    <property type="term" value="F:GTPase activity"/>
    <property type="evidence" value="ECO:0007669"/>
    <property type="project" value="InterPro"/>
</dbReference>
<keyword evidence="8" id="KW-1185">Reference proteome</keyword>
<protein>
    <submittedName>
        <fullName evidence="7">Uncharacterized protein</fullName>
    </submittedName>
</protein>
<keyword evidence="3" id="KW-0175">Coiled coil</keyword>
<evidence type="ECO:0000313" key="7">
    <source>
        <dbReference type="EMBL" id="TPX18648.1"/>
    </source>
</evidence>
<dbReference type="GO" id="GO:0005739">
    <property type="term" value="C:mitochondrion"/>
    <property type="evidence" value="ECO:0007669"/>
    <property type="project" value="TreeGrafter"/>
</dbReference>
<dbReference type="GO" id="GO:0008017">
    <property type="term" value="F:microtubule binding"/>
    <property type="evidence" value="ECO:0007669"/>
    <property type="project" value="TreeGrafter"/>
</dbReference>
<accession>A0A507BPC2</accession>
<keyword evidence="1" id="KW-0547">Nucleotide-binding</keyword>
<dbReference type="PANTHER" id="PTHR11566">
    <property type="entry name" value="DYNAMIN"/>
    <property type="match status" value="1"/>
</dbReference>
<reference evidence="7 8" key="1">
    <citation type="submission" date="2019-06" db="EMBL/GenBank/DDBJ databases">
        <title>Draft genome sequence of the filamentous fungus Phialemoniopsis curvata isolated from diesel fuel.</title>
        <authorList>
            <person name="Varaljay V.A."/>
            <person name="Lyon W.J."/>
            <person name="Crouch A.L."/>
            <person name="Drake C.E."/>
            <person name="Hollomon J.M."/>
            <person name="Nadeau L.J."/>
            <person name="Nunn H.S."/>
            <person name="Stevenson B.S."/>
            <person name="Bojanowski C.L."/>
            <person name="Crookes-Goodson W.J."/>
        </authorList>
    </citation>
    <scope>NUCLEOTIDE SEQUENCE [LARGE SCALE GENOMIC DNA]</scope>
    <source>
        <strain evidence="7 8">D216</strain>
    </source>
</reference>
<keyword evidence="2" id="KW-0342">GTP-binding</keyword>
<dbReference type="OrthoDB" id="415706at2759"/>
<dbReference type="PROSITE" id="PS51388">
    <property type="entry name" value="GED"/>
    <property type="match status" value="1"/>
</dbReference>
<dbReference type="GO" id="GO:0006897">
    <property type="term" value="P:endocytosis"/>
    <property type="evidence" value="ECO:0007669"/>
    <property type="project" value="TreeGrafter"/>
</dbReference>
<dbReference type="SMART" id="SM00053">
    <property type="entry name" value="DYNc"/>
    <property type="match status" value="1"/>
</dbReference>
<dbReference type="GO" id="GO:0016559">
    <property type="term" value="P:peroxisome fission"/>
    <property type="evidence" value="ECO:0007669"/>
    <property type="project" value="TreeGrafter"/>
</dbReference>
<feature type="coiled-coil region" evidence="3">
    <location>
        <begin position="637"/>
        <end position="671"/>
    </location>
</feature>
<dbReference type="CDD" id="cd08771">
    <property type="entry name" value="DLP_1"/>
    <property type="match status" value="1"/>
</dbReference>
<evidence type="ECO:0000313" key="8">
    <source>
        <dbReference type="Proteomes" id="UP000319257"/>
    </source>
</evidence>
<feature type="domain" description="GED" evidence="5">
    <location>
        <begin position="585"/>
        <end position="676"/>
    </location>
</feature>
<dbReference type="InterPro" id="IPR027417">
    <property type="entry name" value="P-loop_NTPase"/>
</dbReference>
<dbReference type="Gene3D" id="1.20.120.1240">
    <property type="entry name" value="Dynamin, middle domain"/>
    <property type="match status" value="1"/>
</dbReference>
<evidence type="ECO:0000256" key="2">
    <source>
        <dbReference type="ARBA" id="ARBA00023134"/>
    </source>
</evidence>
<dbReference type="STRING" id="1093900.A0A507BPC2"/>
<dbReference type="InterPro" id="IPR030381">
    <property type="entry name" value="G_DYNAMIN_dom"/>
</dbReference>
<evidence type="ECO:0000256" key="4">
    <source>
        <dbReference type="SAM" id="MobiDB-lite"/>
    </source>
</evidence>
<feature type="compositionally biased region" description="Low complexity" evidence="4">
    <location>
        <begin position="682"/>
        <end position="692"/>
    </location>
</feature>
<dbReference type="Pfam" id="PF00350">
    <property type="entry name" value="Dynamin_N"/>
    <property type="match status" value="1"/>
</dbReference>
<dbReference type="PRINTS" id="PR00195">
    <property type="entry name" value="DYNAMIN"/>
</dbReference>
<dbReference type="SUPFAM" id="SSF52540">
    <property type="entry name" value="P-loop containing nucleoside triphosphate hydrolases"/>
    <property type="match status" value="1"/>
</dbReference>
<dbReference type="GO" id="GO:0005874">
    <property type="term" value="C:microtubule"/>
    <property type="evidence" value="ECO:0007669"/>
    <property type="project" value="TreeGrafter"/>
</dbReference>
<sequence>MVSVNLQSKDHRDLLDIIDRLRAKGLSRDIALPEIIVCGDQSAGKSSVLEAISGISFPTKSTLCTQFATELVLRRYATAGVKVSITPGPDRSAQEKKRLAQFNYDVDIKHPDLRLAIEAARVAMGLSESDFATDTLRVELSGPNQPHLTLVDLPGLYRASDKDQTAGGAAIVKKMVRGYMKRPRSIILAVVSAKSEFVLQDVTELAREVDPRGLRTLGLITKPDLLERGSESESSYVEMARNENVVLKLGWHVLKNRNFEMRDASSSERDRAEEKYLSEGLWASVDPACLGIHALRPRLSEVLKQQILRQLPSLVEDVEARILDCQHHLARLGASRGSLAEQRRYLHHIGEQFSMLIRASLDGSYNDPFFGSAEQEDGYQKRVRAVVQNRLAQFAEDMRLHGENRVILEEPNKSALQKGQICRSDYLEHVKDLMRRNRGTELPGTFNPLLVGQLFAEQCKPWKMIALAVKDSILETVHRAIETILEHLVVDEIADNLIRLVCGTLHRVEKELDDKVHELLEPHSSFHPITYNHYLTDNVQKAQARRIQRQFEQIFTNHFDDKIDARTILAAFTKRIEVDPERSGCESAIDYMQAYYKVAIKRFIDDIGVLAIEACLLRKLPSLFDAATVYDLTDDDVRSLAAESEETTRTRAQYQEKLNVLEEGLHDLKRLNQHHSTREPGSEGVSSETSEVNGKFVSGTSSESEPVDEMPAEDEVQF</sequence>
<evidence type="ECO:0000256" key="3">
    <source>
        <dbReference type="SAM" id="Coils"/>
    </source>
</evidence>
<dbReference type="EMBL" id="SKBQ01000010">
    <property type="protein sequence ID" value="TPX18648.1"/>
    <property type="molecule type" value="Genomic_DNA"/>
</dbReference>
<dbReference type="PROSITE" id="PS51718">
    <property type="entry name" value="G_DYNAMIN_2"/>
    <property type="match status" value="1"/>
</dbReference>
<evidence type="ECO:0000259" key="5">
    <source>
        <dbReference type="PROSITE" id="PS51388"/>
    </source>
</evidence>
<dbReference type="GO" id="GO:0005525">
    <property type="term" value="F:GTP binding"/>
    <property type="evidence" value="ECO:0007669"/>
    <property type="project" value="InterPro"/>
</dbReference>
<dbReference type="GeneID" id="41969952"/>
<dbReference type="GO" id="GO:0048312">
    <property type="term" value="P:intracellular distribution of mitochondria"/>
    <property type="evidence" value="ECO:0007669"/>
    <property type="project" value="TreeGrafter"/>
</dbReference>
<dbReference type="InterPro" id="IPR020850">
    <property type="entry name" value="GED_dom"/>
</dbReference>
<dbReference type="GO" id="GO:0000266">
    <property type="term" value="P:mitochondrial fission"/>
    <property type="evidence" value="ECO:0007669"/>
    <property type="project" value="TreeGrafter"/>
</dbReference>
<dbReference type="RefSeq" id="XP_031000359.1">
    <property type="nucleotide sequence ID" value="XM_031136702.1"/>
</dbReference>
<dbReference type="Gene3D" id="3.40.50.300">
    <property type="entry name" value="P-loop containing nucleotide triphosphate hydrolases"/>
    <property type="match status" value="1"/>
</dbReference>
<feature type="domain" description="Dynamin-type G" evidence="6">
    <location>
        <begin position="29"/>
        <end position="312"/>
    </location>
</feature>
<dbReference type="InterPro" id="IPR022812">
    <property type="entry name" value="Dynamin"/>
</dbReference>
<dbReference type="PANTHER" id="PTHR11566:SF149">
    <property type="entry name" value="GTPASE, PUTATIVE (AFU_ORTHOLOGUE AFUA_6G11890)-RELATED"/>
    <property type="match status" value="1"/>
</dbReference>
<feature type="compositionally biased region" description="Acidic residues" evidence="4">
    <location>
        <begin position="705"/>
        <end position="718"/>
    </location>
</feature>
<dbReference type="AlphaFoldDB" id="A0A507BPC2"/>
<name>A0A507BPC2_9PEZI</name>
<evidence type="ECO:0000256" key="1">
    <source>
        <dbReference type="ARBA" id="ARBA00022741"/>
    </source>
</evidence>
<gene>
    <name evidence="7" type="ORF">E0L32_002505</name>
</gene>
<dbReference type="InterPro" id="IPR045063">
    <property type="entry name" value="Dynamin_N"/>
</dbReference>
<dbReference type="FunFam" id="3.40.50.300:FF:001425">
    <property type="entry name" value="Dynamin GTPase, putative"/>
    <property type="match status" value="1"/>
</dbReference>
<dbReference type="InterPro" id="IPR001401">
    <property type="entry name" value="Dynamin_GTPase"/>
</dbReference>
<dbReference type="InParanoid" id="A0A507BPC2"/>
<evidence type="ECO:0000259" key="6">
    <source>
        <dbReference type="PROSITE" id="PS51718"/>
    </source>
</evidence>